<dbReference type="AlphaFoldDB" id="A0A1I0MKZ6"/>
<feature type="chain" id="PRO_5011755536" evidence="1">
    <location>
        <begin position="25"/>
        <end position="202"/>
    </location>
</feature>
<dbReference type="GeneID" id="99985253"/>
<evidence type="ECO:0000313" key="3">
    <source>
        <dbReference type="EMBL" id="SEV89017.1"/>
    </source>
</evidence>
<sequence length="202" mass="23019">MKRKRRTQRLFLLLLIITFNTLNAQDFYLGLKTGVGVSDFQYDGSPAENLSPKIMPNVALTYNYRFPESIFGMNIETGYSNRGANIDSENLDYRLNFVDLPIMLDIYPVAFVRLNVGGEMSYLASAKNRLDDGSKEDVTRNFDQRTVFSALAGINLSMTYFMDLGVRYNYPITNVSQNDPLLGIENTKVHYVQAYMMLKIAN</sequence>
<dbReference type="InterPro" id="IPR011250">
    <property type="entry name" value="OMP/PagP_B-barrel"/>
</dbReference>
<proteinExistence type="predicted"/>
<keyword evidence="1" id="KW-0732">Signal</keyword>
<protein>
    <submittedName>
        <fullName evidence="3">Outer membrane protein beta-barrel domain-containing protein</fullName>
    </submittedName>
</protein>
<name>A0A1I0MKZ6_9BACT</name>
<evidence type="ECO:0000259" key="2">
    <source>
        <dbReference type="Pfam" id="PF13568"/>
    </source>
</evidence>
<gene>
    <name evidence="3" type="ORF">SAMN05216290_0494</name>
</gene>
<dbReference type="STRING" id="1267423.SAMN05216290_0494"/>
<dbReference type="InterPro" id="IPR025665">
    <property type="entry name" value="Beta-barrel_OMP_2"/>
</dbReference>
<dbReference type="EMBL" id="FOIR01000001">
    <property type="protein sequence ID" value="SEV89017.1"/>
    <property type="molecule type" value="Genomic_DNA"/>
</dbReference>
<accession>A0A1I0MKZ6</accession>
<dbReference type="SUPFAM" id="SSF56925">
    <property type="entry name" value="OMPA-like"/>
    <property type="match status" value="1"/>
</dbReference>
<reference evidence="4" key="1">
    <citation type="submission" date="2016-10" db="EMBL/GenBank/DDBJ databases">
        <authorList>
            <person name="Varghese N."/>
            <person name="Submissions S."/>
        </authorList>
    </citation>
    <scope>NUCLEOTIDE SEQUENCE [LARGE SCALE GENOMIC DNA]</scope>
    <source>
        <strain evidence="4">CGMCC 1.12402</strain>
    </source>
</reference>
<dbReference type="RefSeq" id="WP_090256802.1">
    <property type="nucleotide sequence ID" value="NZ_FOIR01000001.1"/>
</dbReference>
<evidence type="ECO:0000256" key="1">
    <source>
        <dbReference type="SAM" id="SignalP"/>
    </source>
</evidence>
<feature type="domain" description="Outer membrane protein beta-barrel" evidence="2">
    <location>
        <begin position="24"/>
        <end position="176"/>
    </location>
</feature>
<dbReference type="OrthoDB" id="947434at2"/>
<keyword evidence="4" id="KW-1185">Reference proteome</keyword>
<evidence type="ECO:0000313" key="4">
    <source>
        <dbReference type="Proteomes" id="UP000199437"/>
    </source>
</evidence>
<dbReference type="Proteomes" id="UP000199437">
    <property type="component" value="Unassembled WGS sequence"/>
</dbReference>
<dbReference type="Pfam" id="PF13568">
    <property type="entry name" value="OMP_b-brl_2"/>
    <property type="match status" value="1"/>
</dbReference>
<feature type="signal peptide" evidence="1">
    <location>
        <begin position="1"/>
        <end position="24"/>
    </location>
</feature>
<organism evidence="3 4">
    <name type="scientific">Roseivirga pacifica</name>
    <dbReference type="NCBI Taxonomy" id="1267423"/>
    <lineage>
        <taxon>Bacteria</taxon>
        <taxon>Pseudomonadati</taxon>
        <taxon>Bacteroidota</taxon>
        <taxon>Cytophagia</taxon>
        <taxon>Cytophagales</taxon>
        <taxon>Roseivirgaceae</taxon>
        <taxon>Roseivirga</taxon>
    </lineage>
</organism>